<dbReference type="Proteomes" id="UP000237105">
    <property type="component" value="Unassembled WGS sequence"/>
</dbReference>
<reference evidence="6" key="1">
    <citation type="submission" date="2016-06" db="EMBL/GenBank/DDBJ databases">
        <title>Parallel loss of symbiosis genes in relatives of nitrogen-fixing non-legume Parasponia.</title>
        <authorList>
            <person name="Van Velzen R."/>
            <person name="Holmer R."/>
            <person name="Bu F."/>
            <person name="Rutten L."/>
            <person name="Van Zeijl A."/>
            <person name="Liu W."/>
            <person name="Santuari L."/>
            <person name="Cao Q."/>
            <person name="Sharma T."/>
            <person name="Shen D."/>
            <person name="Roswanjaya Y."/>
            <person name="Wardhani T."/>
            <person name="Kalhor M.S."/>
            <person name="Jansen J."/>
            <person name="Van den Hoogen J."/>
            <person name="Gungor B."/>
            <person name="Hartog M."/>
            <person name="Hontelez J."/>
            <person name="Verver J."/>
            <person name="Yang W.-C."/>
            <person name="Schijlen E."/>
            <person name="Repin R."/>
            <person name="Schilthuizen M."/>
            <person name="Schranz E."/>
            <person name="Heidstra R."/>
            <person name="Miyata K."/>
            <person name="Fedorova E."/>
            <person name="Kohlen W."/>
            <person name="Bisseling T."/>
            <person name="Smit S."/>
            <person name="Geurts R."/>
        </authorList>
    </citation>
    <scope>NUCLEOTIDE SEQUENCE [LARGE SCALE GENOMIC DNA]</scope>
    <source>
        <strain evidence="6">cv. WU1-14</strain>
    </source>
</reference>
<comment type="caution">
    <text evidence="5">The sequence shown here is derived from an EMBL/GenBank/DDBJ whole genome shotgun (WGS) entry which is preliminary data.</text>
</comment>
<dbReference type="AlphaFoldDB" id="A0A2P5CMY2"/>
<dbReference type="GO" id="GO:0006508">
    <property type="term" value="P:proteolysis"/>
    <property type="evidence" value="ECO:0007669"/>
    <property type="project" value="UniProtKB-KW"/>
</dbReference>
<organism evidence="5 6">
    <name type="scientific">Parasponia andersonii</name>
    <name type="common">Sponia andersonii</name>
    <dbReference type="NCBI Taxonomy" id="3476"/>
    <lineage>
        <taxon>Eukaryota</taxon>
        <taxon>Viridiplantae</taxon>
        <taxon>Streptophyta</taxon>
        <taxon>Embryophyta</taxon>
        <taxon>Tracheophyta</taxon>
        <taxon>Spermatophyta</taxon>
        <taxon>Magnoliopsida</taxon>
        <taxon>eudicotyledons</taxon>
        <taxon>Gunneridae</taxon>
        <taxon>Pentapetalae</taxon>
        <taxon>rosids</taxon>
        <taxon>fabids</taxon>
        <taxon>Rosales</taxon>
        <taxon>Cannabaceae</taxon>
        <taxon>Parasponia</taxon>
    </lineage>
</organism>
<dbReference type="OrthoDB" id="1680482at2759"/>
<dbReference type="SUPFAM" id="SSF54001">
    <property type="entry name" value="Cysteine proteinases"/>
    <property type="match status" value="1"/>
</dbReference>
<gene>
    <name evidence="5" type="ORF">PanWU01x14_139330</name>
</gene>
<dbReference type="InterPro" id="IPR003653">
    <property type="entry name" value="Peptidase_C48_C"/>
</dbReference>
<dbReference type="EMBL" id="JXTB01000113">
    <property type="protein sequence ID" value="PON62408.1"/>
    <property type="molecule type" value="Genomic_DNA"/>
</dbReference>
<evidence type="ECO:0000313" key="6">
    <source>
        <dbReference type="Proteomes" id="UP000237105"/>
    </source>
</evidence>
<comment type="similarity">
    <text evidence="1">Belongs to the peptidase C48 family.</text>
</comment>
<name>A0A2P5CMY2_PARAD</name>
<evidence type="ECO:0000259" key="4">
    <source>
        <dbReference type="Pfam" id="PF02902"/>
    </source>
</evidence>
<dbReference type="InterPro" id="IPR038765">
    <property type="entry name" value="Papain-like_cys_pep_sf"/>
</dbReference>
<evidence type="ECO:0000256" key="1">
    <source>
        <dbReference type="ARBA" id="ARBA00005234"/>
    </source>
</evidence>
<dbReference type="GO" id="GO:0008234">
    <property type="term" value="F:cysteine-type peptidase activity"/>
    <property type="evidence" value="ECO:0007669"/>
    <property type="project" value="InterPro"/>
</dbReference>
<keyword evidence="2 5" id="KW-0645">Protease</keyword>
<feature type="domain" description="Ubiquitin-like protease family profile" evidence="4">
    <location>
        <begin position="31"/>
        <end position="70"/>
    </location>
</feature>
<proteinExistence type="inferred from homology"/>
<evidence type="ECO:0000313" key="5">
    <source>
        <dbReference type="EMBL" id="PON62408.1"/>
    </source>
</evidence>
<dbReference type="Gene3D" id="3.40.395.10">
    <property type="entry name" value="Adenoviral Proteinase, Chain A"/>
    <property type="match status" value="1"/>
</dbReference>
<accession>A0A2P5CMY2</accession>
<dbReference type="Pfam" id="PF02902">
    <property type="entry name" value="Peptidase_C48"/>
    <property type="match status" value="1"/>
</dbReference>
<protein>
    <submittedName>
        <fullName evidence="5">Ulp1 protease family, C-terminal catalytic domain containing protein</fullName>
    </submittedName>
</protein>
<evidence type="ECO:0000256" key="3">
    <source>
        <dbReference type="ARBA" id="ARBA00022801"/>
    </source>
</evidence>
<sequence length="87" mass="10084">MRPMMKMLPYFLLNVEGVTDRADLDLTTTMKPCDFDVRRLPPNVVPQTTKSGDCGVFMIKHLECLLADFHYPTLLMMLCNIQDRNYV</sequence>
<keyword evidence="3" id="KW-0378">Hydrolase</keyword>
<evidence type="ECO:0000256" key="2">
    <source>
        <dbReference type="ARBA" id="ARBA00022670"/>
    </source>
</evidence>
<keyword evidence="6" id="KW-1185">Reference proteome</keyword>